<keyword evidence="5 8" id="KW-1133">Transmembrane helix</keyword>
<accession>A0AAD8LNT8</accession>
<dbReference type="GO" id="GO:0016020">
    <property type="term" value="C:membrane"/>
    <property type="evidence" value="ECO:0007669"/>
    <property type="project" value="UniProtKB-SubCell"/>
</dbReference>
<dbReference type="InterPro" id="IPR009038">
    <property type="entry name" value="GOLD_dom"/>
</dbReference>
<evidence type="ECO:0000256" key="8">
    <source>
        <dbReference type="SAM" id="Phobius"/>
    </source>
</evidence>
<dbReference type="SMART" id="SM01190">
    <property type="entry name" value="EMP24_GP25L"/>
    <property type="match status" value="1"/>
</dbReference>
<evidence type="ECO:0000313" key="10">
    <source>
        <dbReference type="EMBL" id="KAK1442166.1"/>
    </source>
</evidence>
<evidence type="ECO:0000256" key="4">
    <source>
        <dbReference type="ARBA" id="ARBA00022729"/>
    </source>
</evidence>
<name>A0AAD8LNT8_BABGI</name>
<proteinExistence type="inferred from homology"/>
<evidence type="ECO:0000256" key="1">
    <source>
        <dbReference type="ARBA" id="ARBA00004479"/>
    </source>
</evidence>
<keyword evidence="6 8" id="KW-0472">Membrane</keyword>
<dbReference type="Proteomes" id="UP001230268">
    <property type="component" value="Unassembled WGS sequence"/>
</dbReference>
<protein>
    <recommendedName>
        <fullName evidence="9">GOLD domain-containing protein</fullName>
    </recommendedName>
</protein>
<gene>
    <name evidence="10" type="ORF">BgAZ_401960</name>
</gene>
<feature type="domain" description="GOLD" evidence="9">
    <location>
        <begin position="93"/>
        <end position="202"/>
    </location>
</feature>
<comment type="similarity">
    <text evidence="2 7">Belongs to the EMP24/GP25L family.</text>
</comment>
<keyword evidence="4" id="KW-0732">Signal</keyword>
<evidence type="ECO:0000256" key="2">
    <source>
        <dbReference type="ARBA" id="ARBA00007104"/>
    </source>
</evidence>
<dbReference type="Pfam" id="PF01105">
    <property type="entry name" value="EMP24_GP25L"/>
    <property type="match status" value="1"/>
</dbReference>
<reference evidence="10" key="1">
    <citation type="submission" date="2023-08" db="EMBL/GenBank/DDBJ databases">
        <title>Draft sequence of the Babesia gibsoni genome.</title>
        <authorList>
            <person name="Yamagishi J.Y."/>
            <person name="Xuan X.X."/>
        </authorList>
    </citation>
    <scope>NUCLEOTIDE SEQUENCE</scope>
    <source>
        <strain evidence="10">Azabu</strain>
    </source>
</reference>
<sequence length="260" mass="29855">MKNVLLKINIAAIFIGIFLADLARILPKCGRTYSIASWSPVLMVASEIGPDDTLDRDESEDDETDPFYEEWNEKMQGFHPNSMLSFDIAPKSSEIFYENIKNSGTLMRGMYYTLSKEEDLLIRLSIKSPAGEMLYVKESSDGIFSFEAKQPGVYEFEFYNSHWVTPVGLTIAVGSEEYSVLKSRHIRNTQSRLSDLKTNVDSIYAQFKYLWLHNHRQMRISRDTQHHLLVYSAIQLAVVGLCSFICISYVKKIVSHKRIL</sequence>
<evidence type="ECO:0000256" key="3">
    <source>
        <dbReference type="ARBA" id="ARBA00022692"/>
    </source>
</evidence>
<comment type="caution">
    <text evidence="10">The sequence shown here is derived from an EMBL/GenBank/DDBJ whole genome shotgun (WGS) entry which is preliminary data.</text>
</comment>
<keyword evidence="11" id="KW-1185">Reference proteome</keyword>
<dbReference type="PANTHER" id="PTHR22811">
    <property type="entry name" value="TRANSMEMBRANE EMP24 DOMAIN-CONTAINING PROTEIN"/>
    <property type="match status" value="1"/>
</dbReference>
<evidence type="ECO:0000256" key="6">
    <source>
        <dbReference type="ARBA" id="ARBA00023136"/>
    </source>
</evidence>
<feature type="transmembrane region" description="Helical" evidence="8">
    <location>
        <begin position="6"/>
        <end position="26"/>
    </location>
</feature>
<dbReference type="InterPro" id="IPR015720">
    <property type="entry name" value="Emp24-like"/>
</dbReference>
<dbReference type="PROSITE" id="PS50866">
    <property type="entry name" value="GOLD"/>
    <property type="match status" value="1"/>
</dbReference>
<evidence type="ECO:0000256" key="5">
    <source>
        <dbReference type="ARBA" id="ARBA00022989"/>
    </source>
</evidence>
<comment type="subcellular location">
    <subcellularLocation>
        <location evidence="1 7">Membrane</location>
        <topology evidence="1 7">Single-pass type I membrane protein</topology>
    </subcellularLocation>
</comment>
<dbReference type="EMBL" id="JAVEPI010000004">
    <property type="protein sequence ID" value="KAK1442166.1"/>
    <property type="molecule type" value="Genomic_DNA"/>
</dbReference>
<evidence type="ECO:0000256" key="7">
    <source>
        <dbReference type="RuleBase" id="RU003827"/>
    </source>
</evidence>
<feature type="transmembrane region" description="Helical" evidence="8">
    <location>
        <begin position="228"/>
        <end position="250"/>
    </location>
</feature>
<keyword evidence="3 7" id="KW-0812">Transmembrane</keyword>
<evidence type="ECO:0000259" key="9">
    <source>
        <dbReference type="PROSITE" id="PS50866"/>
    </source>
</evidence>
<organism evidence="10 11">
    <name type="scientific">Babesia gibsoni</name>
    <dbReference type="NCBI Taxonomy" id="33632"/>
    <lineage>
        <taxon>Eukaryota</taxon>
        <taxon>Sar</taxon>
        <taxon>Alveolata</taxon>
        <taxon>Apicomplexa</taxon>
        <taxon>Aconoidasida</taxon>
        <taxon>Piroplasmida</taxon>
        <taxon>Babesiidae</taxon>
        <taxon>Babesia</taxon>
    </lineage>
</organism>
<dbReference type="AlphaFoldDB" id="A0AAD8LNT8"/>
<evidence type="ECO:0000313" key="11">
    <source>
        <dbReference type="Proteomes" id="UP001230268"/>
    </source>
</evidence>